<protein>
    <recommendedName>
        <fullName evidence="1">Amine oxidase domain-containing protein</fullName>
    </recommendedName>
</protein>
<reference evidence="2 3" key="1">
    <citation type="journal article" date="2016" name="Nat. Commun.">
        <title>Thousands of microbial genomes shed light on interconnected biogeochemical processes in an aquifer system.</title>
        <authorList>
            <person name="Anantharaman K."/>
            <person name="Brown C.T."/>
            <person name="Hug L.A."/>
            <person name="Sharon I."/>
            <person name="Castelle C.J."/>
            <person name="Probst A.J."/>
            <person name="Thomas B.C."/>
            <person name="Singh A."/>
            <person name="Wilkins M.J."/>
            <person name="Karaoz U."/>
            <person name="Brodie E.L."/>
            <person name="Williams K.H."/>
            <person name="Hubbard S.S."/>
            <person name="Banfield J.F."/>
        </authorList>
    </citation>
    <scope>NUCLEOTIDE SEQUENCE [LARGE SCALE GENOMIC DNA]</scope>
    <source>
        <strain evidence="3">RBG_16_55_9</strain>
    </source>
</reference>
<proteinExistence type="predicted"/>
<dbReference type="PROSITE" id="PS51257">
    <property type="entry name" value="PROKAR_LIPOPROTEIN"/>
    <property type="match status" value="1"/>
</dbReference>
<accession>A0A1F5UVA1</accession>
<dbReference type="Gene3D" id="3.50.50.60">
    <property type="entry name" value="FAD/NAD(P)-binding domain"/>
    <property type="match status" value="2"/>
</dbReference>
<dbReference type="InterPro" id="IPR002937">
    <property type="entry name" value="Amino_oxidase"/>
</dbReference>
<dbReference type="GO" id="GO:0016491">
    <property type="term" value="F:oxidoreductase activity"/>
    <property type="evidence" value="ECO:0007669"/>
    <property type="project" value="InterPro"/>
</dbReference>
<name>A0A1F5UVA1_FRAXR</name>
<dbReference type="SUPFAM" id="SSF51905">
    <property type="entry name" value="FAD/NAD(P)-binding domain"/>
    <property type="match status" value="1"/>
</dbReference>
<dbReference type="Proteomes" id="UP000179157">
    <property type="component" value="Unassembled WGS sequence"/>
</dbReference>
<sequence>MTEKSVIIIGAGLAGLSAGCYAQMNGYQSQIFEHHSKPGGVAAAWERQGYLIDGGIHFLMGHRPGQPLYDLYRELGIVQVNRFLDITTYSRFMDEASGLRVDVTADLDRLASDLKILSPADARLVDELISGARVMQRSGVLFDVGMGKPPELMNPLDQLRQLWSMRRVFKYFSGKHARPMAEYAQAVHSPLLRQILENLFLPEVPVWFLLMLLALLADKQMGLLEGGCLDFVHSIEERYKALGGQVTYKATVEKILVENDRAVGVRLADGREHQAGVVISAADGYSTIFKLLGGCYVDSKIHERYRNWKLIRPTVVVSFGVARAFPSEPSSIVFLLKNPFAIGSQFVKGFALRIFNYSAKFAPPGKTVVQAMLETEWNYWNELEKDRSRYDAEKGRVAGEILSRLEAHYPNISSQVEMTDVSTPYTTWRYTLNHKGAYMGWLPTPRELMTPIPRTLSGLANFYMAGQWVMPGGGVPPCLYSGRHVVQILCRRDGKPFLTSIPRV</sequence>
<dbReference type="EMBL" id="MFGX01000064">
    <property type="protein sequence ID" value="OGF55070.1"/>
    <property type="molecule type" value="Genomic_DNA"/>
</dbReference>
<evidence type="ECO:0000313" key="2">
    <source>
        <dbReference type="EMBL" id="OGF55070.1"/>
    </source>
</evidence>
<comment type="caution">
    <text evidence="2">The sequence shown here is derived from an EMBL/GenBank/DDBJ whole genome shotgun (WGS) entry which is preliminary data.</text>
</comment>
<dbReference type="AlphaFoldDB" id="A0A1F5UVA1"/>
<dbReference type="PANTHER" id="PTHR46313">
    <property type="match status" value="1"/>
</dbReference>
<feature type="domain" description="Amine oxidase" evidence="1">
    <location>
        <begin position="13"/>
        <end position="487"/>
    </location>
</feature>
<dbReference type="InterPro" id="IPR045892">
    <property type="entry name" value="CrtISO-like"/>
</dbReference>
<dbReference type="InterPro" id="IPR036188">
    <property type="entry name" value="FAD/NAD-bd_sf"/>
</dbReference>
<dbReference type="PANTHER" id="PTHR46313:SF3">
    <property type="entry name" value="PROLYCOPENE ISOMERASE, CHLOROPLASTIC"/>
    <property type="match status" value="1"/>
</dbReference>
<dbReference type="Pfam" id="PF01593">
    <property type="entry name" value="Amino_oxidase"/>
    <property type="match status" value="1"/>
</dbReference>
<organism evidence="2 3">
    <name type="scientific">Fraserbacteria sp. (strain RBG_16_55_9)</name>
    <dbReference type="NCBI Taxonomy" id="1817864"/>
    <lineage>
        <taxon>Bacteria</taxon>
        <taxon>Candidatus Fraseribacteriota</taxon>
    </lineage>
</organism>
<evidence type="ECO:0000313" key="3">
    <source>
        <dbReference type="Proteomes" id="UP000179157"/>
    </source>
</evidence>
<dbReference type="GO" id="GO:0016116">
    <property type="term" value="P:carotenoid metabolic process"/>
    <property type="evidence" value="ECO:0007669"/>
    <property type="project" value="InterPro"/>
</dbReference>
<evidence type="ECO:0000259" key="1">
    <source>
        <dbReference type="Pfam" id="PF01593"/>
    </source>
</evidence>
<gene>
    <name evidence="2" type="ORF">A2Z21_04585</name>
</gene>
<dbReference type="STRING" id="1817864.A2Z21_04585"/>